<proteinExistence type="predicted"/>
<comment type="caution">
    <text evidence="1">The sequence shown here is derived from an EMBL/GenBank/DDBJ whole genome shotgun (WGS) entry which is preliminary data.</text>
</comment>
<dbReference type="EMBL" id="WJXA01000012">
    <property type="protein sequence ID" value="KAF7124248.1"/>
    <property type="molecule type" value="Genomic_DNA"/>
</dbReference>
<dbReference type="Proteomes" id="UP000626092">
    <property type="component" value="Unassembled WGS sequence"/>
</dbReference>
<gene>
    <name evidence="1" type="ORF">RHSIM_Rhsim12G0024900</name>
</gene>
<sequence>MEKQSKEKVELVRQLMEEQRAEEVTSSSDESRFGGDERHLVLSGLLSQRPNFDVFDGDAYEQLETLNGEGKLQQPESPVDPKKGKSEIAMDAEASGCDDSGSEDIIRELKKIQKQNCITHCLLSVMIALTVAWQVSEFTLVFKVKNGLCQPFKAIGSLFTGMTKGPMENPQIADKVSGTITKQQQIECLSIPLKIPELPNFDFQLALDGDKH</sequence>
<dbReference type="PANTHER" id="PTHR35280">
    <property type="entry name" value="F17L21.9"/>
    <property type="match status" value="1"/>
</dbReference>
<name>A0A834L904_RHOSS</name>
<evidence type="ECO:0000313" key="1">
    <source>
        <dbReference type="EMBL" id="KAF7124248.1"/>
    </source>
</evidence>
<dbReference type="AlphaFoldDB" id="A0A834L904"/>
<accession>A0A834L904</accession>
<dbReference type="PANTHER" id="PTHR35280:SF1">
    <property type="entry name" value="F17L21.9"/>
    <property type="match status" value="1"/>
</dbReference>
<dbReference type="OrthoDB" id="782808at2759"/>
<reference evidence="1" key="1">
    <citation type="submission" date="2019-11" db="EMBL/GenBank/DDBJ databases">
        <authorList>
            <person name="Liu Y."/>
            <person name="Hou J."/>
            <person name="Li T.-Q."/>
            <person name="Guan C.-H."/>
            <person name="Wu X."/>
            <person name="Wu H.-Z."/>
            <person name="Ling F."/>
            <person name="Zhang R."/>
            <person name="Shi X.-G."/>
            <person name="Ren J.-P."/>
            <person name="Chen E.-F."/>
            <person name="Sun J.-M."/>
        </authorList>
    </citation>
    <scope>NUCLEOTIDE SEQUENCE</scope>
    <source>
        <strain evidence="1">Adult_tree_wgs_1</strain>
        <tissue evidence="1">Leaves</tissue>
    </source>
</reference>
<protein>
    <submittedName>
        <fullName evidence="1">Uncharacterized protein</fullName>
    </submittedName>
</protein>
<keyword evidence="2" id="KW-1185">Reference proteome</keyword>
<evidence type="ECO:0000313" key="2">
    <source>
        <dbReference type="Proteomes" id="UP000626092"/>
    </source>
</evidence>
<organism evidence="1 2">
    <name type="scientific">Rhododendron simsii</name>
    <name type="common">Sims's rhododendron</name>
    <dbReference type="NCBI Taxonomy" id="118357"/>
    <lineage>
        <taxon>Eukaryota</taxon>
        <taxon>Viridiplantae</taxon>
        <taxon>Streptophyta</taxon>
        <taxon>Embryophyta</taxon>
        <taxon>Tracheophyta</taxon>
        <taxon>Spermatophyta</taxon>
        <taxon>Magnoliopsida</taxon>
        <taxon>eudicotyledons</taxon>
        <taxon>Gunneridae</taxon>
        <taxon>Pentapetalae</taxon>
        <taxon>asterids</taxon>
        <taxon>Ericales</taxon>
        <taxon>Ericaceae</taxon>
        <taxon>Ericoideae</taxon>
        <taxon>Rhodoreae</taxon>
        <taxon>Rhododendron</taxon>
    </lineage>
</organism>